<dbReference type="SUPFAM" id="SSF110738">
    <property type="entry name" value="Glycerate kinase I"/>
    <property type="match status" value="1"/>
</dbReference>
<evidence type="ECO:0000256" key="1">
    <source>
        <dbReference type="ARBA" id="ARBA00006284"/>
    </source>
</evidence>
<dbReference type="Proteomes" id="UP000031970">
    <property type="component" value="Unassembled WGS sequence"/>
</dbReference>
<keyword evidence="3 4" id="KW-0418">Kinase</keyword>
<dbReference type="InterPro" id="IPR004381">
    <property type="entry name" value="Glycerate_kinase"/>
</dbReference>
<sequence length="392" mass="40805">MNHVLKEAIWMKIIIAPDSFKESLSALEAAEAIERGFKSVFPGADYRKLPVADGGEGTVQSLVDATNGRIIEQVVTGPLGEPVRAFFGMMGDGRTAVIEMAAASGLHLVPVDKRNPLITTTRGTGELIGAALDAGAERLIIGIGGSATNDGGAGMIQALGVRLLDNSGREIGPGGGALSQLASIDVSGLDSRLRNVKLEVACDVDNPLTGPKGATAVFGPQKGATADMLDVLDQNVSHFADMAEKELGSTFRDTEGAGAAGGLGWSLLTYLQADLKRGIDIVLNAIDFESIVQDADLVITGEGRIDSQTVHGKTPIGVAKAAKSYDVPVIGIAGSISRDSDAVYQHGIDALFSIVPGAVPLEDAFEHAAEYMERTARDIAATIKLAKTMFLI</sequence>
<dbReference type="PIRSF" id="PIRSF006078">
    <property type="entry name" value="GlxK"/>
    <property type="match status" value="1"/>
</dbReference>
<proteinExistence type="inferred from homology"/>
<dbReference type="Gene3D" id="3.90.1510.10">
    <property type="entry name" value="Glycerate kinase, domain 2"/>
    <property type="match status" value="1"/>
</dbReference>
<dbReference type="GO" id="GO:0031388">
    <property type="term" value="P:organic acid phosphorylation"/>
    <property type="evidence" value="ECO:0007669"/>
    <property type="project" value="UniProtKB-UniRule"/>
</dbReference>
<evidence type="ECO:0000256" key="2">
    <source>
        <dbReference type="ARBA" id="ARBA00022679"/>
    </source>
</evidence>
<evidence type="ECO:0000313" key="5">
    <source>
        <dbReference type="EMBL" id="KIL31530.1"/>
    </source>
</evidence>
<gene>
    <name evidence="5" type="ORF">B4067_4516</name>
</gene>
<dbReference type="InterPro" id="IPR036129">
    <property type="entry name" value="Glycerate_kinase_sf"/>
</dbReference>
<dbReference type="NCBIfam" id="TIGR00045">
    <property type="entry name" value="glycerate kinase"/>
    <property type="match status" value="1"/>
</dbReference>
<dbReference type="GO" id="GO:0008887">
    <property type="term" value="F:glycerate kinase activity"/>
    <property type="evidence" value="ECO:0007669"/>
    <property type="project" value="UniProtKB-UniRule"/>
</dbReference>
<keyword evidence="2 4" id="KW-0808">Transferase</keyword>
<protein>
    <submittedName>
        <fullName evidence="5">Glycerate kinase</fullName>
        <ecNumber evidence="5">2.7.1.31</ecNumber>
    </submittedName>
</protein>
<evidence type="ECO:0000256" key="4">
    <source>
        <dbReference type="PIRNR" id="PIRNR006078"/>
    </source>
</evidence>
<comment type="caution">
    <text evidence="5">The sequence shown here is derived from an EMBL/GenBank/DDBJ whole genome shotgun (WGS) entry which is preliminary data.</text>
</comment>
<evidence type="ECO:0000256" key="3">
    <source>
        <dbReference type="ARBA" id="ARBA00022777"/>
    </source>
</evidence>
<organism evidence="5 6">
    <name type="scientific">Bacillus subtilis subsp. subtilis</name>
    <dbReference type="NCBI Taxonomy" id="135461"/>
    <lineage>
        <taxon>Bacteria</taxon>
        <taxon>Bacillati</taxon>
        <taxon>Bacillota</taxon>
        <taxon>Bacilli</taxon>
        <taxon>Bacillales</taxon>
        <taxon>Bacillaceae</taxon>
        <taxon>Bacillus</taxon>
    </lineage>
</organism>
<comment type="similarity">
    <text evidence="1 4">Belongs to the glycerate kinase type-1 family.</text>
</comment>
<reference evidence="5 6" key="1">
    <citation type="submission" date="2014-11" db="EMBL/GenBank/DDBJ databases">
        <title>Draft Genome Sequences of Nine Bacillus subtilis Strains that Form Spores with High Heat-Resistance.</title>
        <authorList>
            <person name="Krawcyk A.O."/>
            <person name="Berendsen E.M."/>
            <person name="de Jong A."/>
            <person name="Holsappel S."/>
            <person name="Eijlander R.T."/>
            <person name="Wells-Bennik M."/>
            <person name="Kuipers O.P."/>
        </authorList>
    </citation>
    <scope>NUCLEOTIDE SEQUENCE [LARGE SCALE GENOMIC DNA]</scope>
    <source>
        <strain evidence="5 6">B4067</strain>
    </source>
</reference>
<dbReference type="InterPro" id="IPR018197">
    <property type="entry name" value="Glycerate_kinase_RE-like"/>
</dbReference>
<dbReference type="EC" id="2.7.1.31" evidence="5"/>
<accession>A0ABD3ZV94</accession>
<dbReference type="PANTHER" id="PTHR21599:SF0">
    <property type="entry name" value="GLYCERATE KINASE"/>
    <property type="match status" value="1"/>
</dbReference>
<dbReference type="EMBL" id="JSXS01000054">
    <property type="protein sequence ID" value="KIL31530.1"/>
    <property type="molecule type" value="Genomic_DNA"/>
</dbReference>
<name>A0ABD3ZV94_BACIU</name>
<dbReference type="Gene3D" id="3.40.50.10350">
    <property type="entry name" value="Glycerate kinase, domain 1"/>
    <property type="match status" value="1"/>
</dbReference>
<dbReference type="AlphaFoldDB" id="A0ABD3ZV94"/>
<dbReference type="InterPro" id="IPR018193">
    <property type="entry name" value="Glyc_kinase_flavodox-like_fold"/>
</dbReference>
<dbReference type="PANTHER" id="PTHR21599">
    <property type="entry name" value="GLYCERATE KINASE"/>
    <property type="match status" value="1"/>
</dbReference>
<evidence type="ECO:0000313" key="6">
    <source>
        <dbReference type="Proteomes" id="UP000031970"/>
    </source>
</evidence>
<dbReference type="Pfam" id="PF02595">
    <property type="entry name" value="Gly_kinase"/>
    <property type="match status" value="1"/>
</dbReference>